<dbReference type="InterPro" id="IPR045078">
    <property type="entry name" value="TST/MPST-like"/>
</dbReference>
<feature type="domain" description="Rhodanese" evidence="5">
    <location>
        <begin position="15"/>
        <end position="134"/>
    </location>
</feature>
<dbReference type="PROSITE" id="PS00683">
    <property type="entry name" value="RHODANESE_2"/>
    <property type="match status" value="1"/>
</dbReference>
<dbReference type="PANTHER" id="PTHR11364">
    <property type="entry name" value="THIOSULFATE SULFERTANSFERASE"/>
    <property type="match status" value="1"/>
</dbReference>
<evidence type="ECO:0000313" key="6">
    <source>
        <dbReference type="EMBL" id="KAA6436089.1"/>
    </source>
</evidence>
<feature type="compositionally biased region" description="Basic and acidic residues" evidence="4">
    <location>
        <begin position="181"/>
        <end position="192"/>
    </location>
</feature>
<keyword evidence="1 3" id="KW-0808">Transferase</keyword>
<dbReference type="Gene3D" id="3.40.250.10">
    <property type="entry name" value="Rhodanese-like domain"/>
    <property type="match status" value="2"/>
</dbReference>
<proteinExistence type="predicted"/>
<dbReference type="PANTHER" id="PTHR11364:SF27">
    <property type="entry name" value="SULFURTRANSFERASE"/>
    <property type="match status" value="1"/>
</dbReference>
<dbReference type="SUPFAM" id="SSF52821">
    <property type="entry name" value="Rhodanese/Cell cycle control phosphatase"/>
    <property type="match status" value="2"/>
</dbReference>
<organism evidence="6 7">
    <name type="scientific">Agrococcus sediminis</name>
    <dbReference type="NCBI Taxonomy" id="2599924"/>
    <lineage>
        <taxon>Bacteria</taxon>
        <taxon>Bacillati</taxon>
        <taxon>Actinomycetota</taxon>
        <taxon>Actinomycetes</taxon>
        <taxon>Micrococcales</taxon>
        <taxon>Microbacteriaceae</taxon>
        <taxon>Agrococcus</taxon>
    </lineage>
</organism>
<dbReference type="PROSITE" id="PS50206">
    <property type="entry name" value="RHODANESE_3"/>
    <property type="match status" value="2"/>
</dbReference>
<evidence type="ECO:0000256" key="1">
    <source>
        <dbReference type="ARBA" id="ARBA00022679"/>
    </source>
</evidence>
<keyword evidence="7" id="KW-1185">Reference proteome</keyword>
<reference evidence="6 7" key="1">
    <citation type="submission" date="2019-08" db="EMBL/GenBank/DDBJ databases">
        <title>Agrococcus lahaulensis sp. nov., isolated from a cold desert of the Indian Himalayas.</title>
        <authorList>
            <person name="Qu J.H."/>
        </authorList>
    </citation>
    <scope>NUCLEOTIDE SEQUENCE [LARGE SCALE GENOMIC DNA]</scope>
    <source>
        <strain evidence="6 7">NS18</strain>
    </source>
</reference>
<dbReference type="CDD" id="cd01449">
    <property type="entry name" value="TST_Repeat_2"/>
    <property type="match status" value="1"/>
</dbReference>
<dbReference type="RefSeq" id="WP_146354575.1">
    <property type="nucleotide sequence ID" value="NZ_VOIR01000011.1"/>
</dbReference>
<dbReference type="Pfam" id="PF00581">
    <property type="entry name" value="Rhodanese"/>
    <property type="match status" value="2"/>
</dbReference>
<dbReference type="OrthoDB" id="9770030at2"/>
<sequence length="279" mass="28490">MRDLVDVDWLAEHLRDDDLVVLDASMAPPGSGDPLPAEGIPGAVRFDLEGAFSRHDESDGLGPVGVHDMPAPADFERALRAIGVRAGDRVVAYDAAGLFSSARAWWMLRAAGIDAAVLDGGLPAWADAGHPLAPVAASTGRDGDVVVRWDASALVDADAVAVALASGEAAVLDARSPSRFSGDEPDPREGVRAGHMPGAGSLHYATLAPGGRMLPPEQLAERLRAAAGERPIVASCGSGVTAAVIALAATLAGRAVAVYDGSWSEWGRADSGRPVATGA</sequence>
<evidence type="ECO:0000256" key="2">
    <source>
        <dbReference type="ARBA" id="ARBA00022737"/>
    </source>
</evidence>
<gene>
    <name evidence="6" type="ORF">FQ330_01265</name>
</gene>
<accession>A0A5M8QJ86</accession>
<feature type="domain" description="Rhodanese" evidence="5">
    <location>
        <begin position="165"/>
        <end position="271"/>
    </location>
</feature>
<dbReference type="InterPro" id="IPR001763">
    <property type="entry name" value="Rhodanese-like_dom"/>
</dbReference>
<dbReference type="GO" id="GO:0004792">
    <property type="term" value="F:thiosulfate-cyanide sulfurtransferase activity"/>
    <property type="evidence" value="ECO:0007669"/>
    <property type="project" value="InterPro"/>
</dbReference>
<dbReference type="Proteomes" id="UP000323221">
    <property type="component" value="Unassembled WGS sequence"/>
</dbReference>
<feature type="region of interest" description="Disordered" evidence="4">
    <location>
        <begin position="176"/>
        <end position="198"/>
    </location>
</feature>
<name>A0A5M8QJ86_9MICO</name>
<evidence type="ECO:0000259" key="5">
    <source>
        <dbReference type="PROSITE" id="PS50206"/>
    </source>
</evidence>
<evidence type="ECO:0000256" key="4">
    <source>
        <dbReference type="SAM" id="MobiDB-lite"/>
    </source>
</evidence>
<dbReference type="AlphaFoldDB" id="A0A5M8QJ86"/>
<dbReference type="SMART" id="SM00450">
    <property type="entry name" value="RHOD"/>
    <property type="match status" value="2"/>
</dbReference>
<keyword evidence="2" id="KW-0677">Repeat</keyword>
<evidence type="ECO:0000313" key="7">
    <source>
        <dbReference type="Proteomes" id="UP000323221"/>
    </source>
</evidence>
<protein>
    <recommendedName>
        <fullName evidence="3">Sulfurtransferase</fullName>
    </recommendedName>
</protein>
<evidence type="ECO:0000256" key="3">
    <source>
        <dbReference type="RuleBase" id="RU000507"/>
    </source>
</evidence>
<dbReference type="EMBL" id="VOIR01000011">
    <property type="protein sequence ID" value="KAA6436089.1"/>
    <property type="molecule type" value="Genomic_DNA"/>
</dbReference>
<dbReference type="CDD" id="cd01448">
    <property type="entry name" value="TST_Repeat_1"/>
    <property type="match status" value="1"/>
</dbReference>
<dbReference type="InterPro" id="IPR036873">
    <property type="entry name" value="Rhodanese-like_dom_sf"/>
</dbReference>
<comment type="caution">
    <text evidence="6">The sequence shown here is derived from an EMBL/GenBank/DDBJ whole genome shotgun (WGS) entry which is preliminary data.</text>
</comment>
<dbReference type="InterPro" id="IPR001307">
    <property type="entry name" value="Thiosulphate_STrfase_CS"/>
</dbReference>